<dbReference type="OrthoDB" id="2575467at2759"/>
<feature type="compositionally biased region" description="Basic and acidic residues" evidence="1">
    <location>
        <begin position="239"/>
        <end position="250"/>
    </location>
</feature>
<feature type="compositionally biased region" description="Low complexity" evidence="1">
    <location>
        <begin position="1"/>
        <end position="11"/>
    </location>
</feature>
<keyword evidence="3" id="KW-1185">Reference proteome</keyword>
<comment type="caution">
    <text evidence="2">The sequence shown here is derived from an EMBL/GenBank/DDBJ whole genome shotgun (WGS) entry which is preliminary data.</text>
</comment>
<dbReference type="Proteomes" id="UP000289152">
    <property type="component" value="Unassembled WGS sequence"/>
</dbReference>
<reference evidence="2 3" key="1">
    <citation type="submission" date="2016-06" db="EMBL/GenBank/DDBJ databases">
        <title>Evolution of pathogenesis and genome organization in the Tremellales.</title>
        <authorList>
            <person name="Cuomo C."/>
            <person name="Litvintseva A."/>
            <person name="Heitman J."/>
            <person name="Chen Y."/>
            <person name="Sun S."/>
            <person name="Springer D."/>
            <person name="Dromer F."/>
            <person name="Young S."/>
            <person name="Zeng Q."/>
            <person name="Chapman S."/>
            <person name="Gujja S."/>
            <person name="Saif S."/>
            <person name="Birren B."/>
        </authorList>
    </citation>
    <scope>NUCLEOTIDE SEQUENCE [LARGE SCALE GENOMIC DNA]</scope>
    <source>
        <strain evidence="2 3">ATCC 28783</strain>
    </source>
</reference>
<evidence type="ECO:0000313" key="2">
    <source>
        <dbReference type="EMBL" id="RXK41946.1"/>
    </source>
</evidence>
<feature type="compositionally biased region" description="Pro residues" evidence="1">
    <location>
        <begin position="12"/>
        <end position="21"/>
    </location>
</feature>
<sequence>MQPIRPTVSTPTPTPIQPPLQPQIPIQILQSLIPRLTSTINDIDSFRSLLEHGAQDNTMPNWDIILQRYGMLLGRLSSLQQYISLPSSTSSKYVPSKIDHPLSQKEETKLKTEGYFLHPLQPLPKTSLDALTAETFFMVLSTQPIIPSTFSQTHNPEADDPTRDVGIERLGEKKKEEVRRAELRNMGRRDLDGVLEDLKRREMRSKQRVLAVLEEIDKRAEDVDWGLRIRPEEDEDEDHGDKNEDKDKNGQDVIMVDFDTPKEKEEGKQRWNLNDYVRYLDFGVLPIV</sequence>
<evidence type="ECO:0008006" key="4">
    <source>
        <dbReference type="Google" id="ProtNLM"/>
    </source>
</evidence>
<dbReference type="Gene3D" id="1.20.58.1710">
    <property type="match status" value="1"/>
</dbReference>
<protein>
    <recommendedName>
        <fullName evidence="4">Mediator of RNA polymerase II transcription subunit 8</fullName>
    </recommendedName>
</protein>
<proteinExistence type="predicted"/>
<dbReference type="InParanoid" id="A0A4Q1BVA3"/>
<dbReference type="EMBL" id="SDIL01000004">
    <property type="protein sequence ID" value="RXK41946.1"/>
    <property type="molecule type" value="Genomic_DNA"/>
</dbReference>
<gene>
    <name evidence="2" type="ORF">M231_00667</name>
</gene>
<feature type="region of interest" description="Disordered" evidence="1">
    <location>
        <begin position="227"/>
        <end position="267"/>
    </location>
</feature>
<organism evidence="2 3">
    <name type="scientific">Tremella mesenterica</name>
    <name type="common">Jelly fungus</name>
    <dbReference type="NCBI Taxonomy" id="5217"/>
    <lineage>
        <taxon>Eukaryota</taxon>
        <taxon>Fungi</taxon>
        <taxon>Dikarya</taxon>
        <taxon>Basidiomycota</taxon>
        <taxon>Agaricomycotina</taxon>
        <taxon>Tremellomycetes</taxon>
        <taxon>Tremellales</taxon>
        <taxon>Tremellaceae</taxon>
        <taxon>Tremella</taxon>
    </lineage>
</organism>
<accession>A0A4Q1BVA3</accession>
<name>A0A4Q1BVA3_TREME</name>
<dbReference type="AlphaFoldDB" id="A0A4Q1BVA3"/>
<evidence type="ECO:0000256" key="1">
    <source>
        <dbReference type="SAM" id="MobiDB-lite"/>
    </source>
</evidence>
<feature type="region of interest" description="Disordered" evidence="1">
    <location>
        <begin position="1"/>
        <end position="21"/>
    </location>
</feature>
<evidence type="ECO:0000313" key="3">
    <source>
        <dbReference type="Proteomes" id="UP000289152"/>
    </source>
</evidence>